<comment type="caution">
    <text evidence="3">The sequence shown here is derived from an EMBL/GenBank/DDBJ whole genome shotgun (WGS) entry which is preliminary data.</text>
</comment>
<dbReference type="EMBL" id="ACJN02000002">
    <property type="protein sequence ID" value="EFI34765.1"/>
    <property type="molecule type" value="Genomic_DNA"/>
</dbReference>
<name>D6SPT9_9BACT</name>
<dbReference type="InterPro" id="IPR013442">
    <property type="entry name" value="SSO1393-like"/>
</dbReference>
<dbReference type="Gene3D" id="3.40.50.10770">
    <property type="entry name" value="Hypothetical protein VC1899 like domain (Restriction endonuclease-like)"/>
    <property type="match status" value="1"/>
</dbReference>
<reference evidence="3" key="1">
    <citation type="submission" date="2010-05" db="EMBL/GenBank/DDBJ databases">
        <title>The draft genome of Desulfonatronospira thiodismutans ASO3-1.</title>
        <authorList>
            <consortium name="US DOE Joint Genome Institute (JGI-PGF)"/>
            <person name="Lucas S."/>
            <person name="Copeland A."/>
            <person name="Lapidus A."/>
            <person name="Cheng J.-F."/>
            <person name="Bruce D."/>
            <person name="Goodwin L."/>
            <person name="Pitluck S."/>
            <person name="Chertkov O."/>
            <person name="Brettin T."/>
            <person name="Detter J.C."/>
            <person name="Han C."/>
            <person name="Land M.L."/>
            <person name="Hauser L."/>
            <person name="Kyrpides N."/>
            <person name="Mikhailova N."/>
            <person name="Muyzer G."/>
            <person name="Woyke T."/>
        </authorList>
    </citation>
    <scope>NUCLEOTIDE SEQUENCE [LARGE SCALE GENOMIC DNA]</scope>
    <source>
        <strain evidence="3">ASO3-1</strain>
    </source>
</reference>
<evidence type="ECO:0000259" key="1">
    <source>
        <dbReference type="Pfam" id="PF09651"/>
    </source>
</evidence>
<dbReference type="OrthoDB" id="9772362at2"/>
<accession>D6SPT9</accession>
<dbReference type="AlphaFoldDB" id="D6SPT9"/>
<sequence length="735" mass="84003">MKPEDVDVLIFTTVGTSLLTNNGYELKKFRQNEKQEEKVCKELTNKLSRKLIWNHIDLKNNPFPAETSSLYAFLQSNPYSEEELKDKYKKVVFIHSPDLSQKEVPRGINGPAVAQGLVDVTRHQFKNLEEEQRWDFENCREISQLDPEDANVFPRATESLFQIVQEQVNAHPEAEVFLNITGGYKGLVPYLTMLGMALGEMVRIFYLFEESPEIIWLPTLPMAFDVMQWRDQRGLLKPFEDPQCTILEPSQKQKLYEALQGTRAVSLLQKNDAQDIVLNPMGNFLKQLYDESKEGQLSSFGYGDQLLDNINDRDLREYLAKNCIPHWRHMSTGDHIPETVEHGRGHVQRLLELAQQFILAAGLELSDEQLFVLISCIWLHDLGHTGDYFQYEGSDGLVQNPEDESSTGKCFCYGDPDMVRVNHNLLTYQLIKDDELVPEDRRVIFPGRFPKKYHRQRLVDSVKYACLYHRRKMPVKGSKEVGAFMVSRGLSDFEQGNEVVEGFPMLAALLRVCDGAENQAERSGSHEYEKVMRWVIKRRVSAMLDMPEFTGALASLCNNRPELFDQGDYFASFQWDSELSTKIKDIQQVQWDGVTTHTGPAIEAEFKSRQPPHYQKHRMLSNTFVVPVKGDDCKKTGSQGLCAFQGSSKHPVIGVYCLANTGRDDSTGFEYNRQTVLDDIMVSLATEFEPVAHLLPFSLAIFLIENGQVYHLCHHEKHDDSCDGGRAGKYCLKSI</sequence>
<dbReference type="Proteomes" id="UP000005496">
    <property type="component" value="Unassembled WGS sequence"/>
</dbReference>
<dbReference type="InterPro" id="IPR056471">
    <property type="entry name" value="HD-CE"/>
</dbReference>
<evidence type="ECO:0000313" key="4">
    <source>
        <dbReference type="Proteomes" id="UP000005496"/>
    </source>
</evidence>
<evidence type="ECO:0000313" key="3">
    <source>
        <dbReference type="EMBL" id="EFI34765.1"/>
    </source>
</evidence>
<organism evidence="3 4">
    <name type="scientific">Desulfonatronospira thiodismutans ASO3-1</name>
    <dbReference type="NCBI Taxonomy" id="555779"/>
    <lineage>
        <taxon>Bacteria</taxon>
        <taxon>Pseudomonadati</taxon>
        <taxon>Thermodesulfobacteriota</taxon>
        <taxon>Desulfovibrionia</taxon>
        <taxon>Desulfovibrionales</taxon>
        <taxon>Desulfonatronovibrionaceae</taxon>
        <taxon>Desulfonatronospira</taxon>
    </lineage>
</organism>
<feature type="domain" description="CRISPR system ring nuclease SSO1393-like" evidence="1">
    <location>
        <begin position="140"/>
        <end position="220"/>
    </location>
</feature>
<keyword evidence="4" id="KW-1185">Reference proteome</keyword>
<dbReference type="eggNOG" id="COG1861">
    <property type="taxonomic scope" value="Bacteria"/>
</dbReference>
<gene>
    <name evidence="3" type="ORF">Dthio_PD2141</name>
</gene>
<protein>
    <submittedName>
        <fullName evidence="3">CRISPR-associated protein APE2256</fullName>
    </submittedName>
</protein>
<evidence type="ECO:0000259" key="2">
    <source>
        <dbReference type="Pfam" id="PF24391"/>
    </source>
</evidence>
<proteinExistence type="predicted"/>
<dbReference type="RefSeq" id="WP_008870083.1">
    <property type="nucleotide sequence ID" value="NZ_ACJN02000002.1"/>
</dbReference>
<dbReference type="Pfam" id="PF24391">
    <property type="entry name" value="HD-CE"/>
    <property type="match status" value="1"/>
</dbReference>
<dbReference type="Pfam" id="PF09651">
    <property type="entry name" value="Cas_APE2256"/>
    <property type="match status" value="1"/>
</dbReference>
<feature type="domain" description="HD-CE" evidence="2">
    <location>
        <begin position="337"/>
        <end position="522"/>
    </location>
</feature>